<accession>A0ABU0BMT1</accession>
<gene>
    <name evidence="1" type="ORF">QO002_001119</name>
</gene>
<proteinExistence type="predicted"/>
<protein>
    <submittedName>
        <fullName evidence="1">Uncharacterized protein</fullName>
    </submittedName>
</protein>
<dbReference type="Proteomes" id="UP001230207">
    <property type="component" value="Unassembled WGS sequence"/>
</dbReference>
<dbReference type="EMBL" id="JAUSVF010000001">
    <property type="protein sequence ID" value="MDQ0318981.1"/>
    <property type="molecule type" value="Genomic_DNA"/>
</dbReference>
<name>A0ABU0BMT1_9HYPH</name>
<keyword evidence="2" id="KW-1185">Reference proteome</keyword>
<dbReference type="RefSeq" id="WP_307227494.1">
    <property type="nucleotide sequence ID" value="NZ_JAUSVF010000001.1"/>
</dbReference>
<reference evidence="1 2" key="1">
    <citation type="submission" date="2023-07" db="EMBL/GenBank/DDBJ databases">
        <title>Genomic Encyclopedia of Type Strains, Phase IV (KMG-IV): sequencing the most valuable type-strain genomes for metagenomic binning, comparative biology and taxonomic classification.</title>
        <authorList>
            <person name="Goeker M."/>
        </authorList>
    </citation>
    <scope>NUCLEOTIDE SEQUENCE [LARGE SCALE GENOMIC DNA]</scope>
    <source>
        <strain evidence="1 2">DSM 1112</strain>
    </source>
</reference>
<organism evidence="1 2">
    <name type="scientific">Pararhizobium capsulatum DSM 1112</name>
    <dbReference type="NCBI Taxonomy" id="1121113"/>
    <lineage>
        <taxon>Bacteria</taxon>
        <taxon>Pseudomonadati</taxon>
        <taxon>Pseudomonadota</taxon>
        <taxon>Alphaproteobacteria</taxon>
        <taxon>Hyphomicrobiales</taxon>
        <taxon>Rhizobiaceae</taxon>
        <taxon>Rhizobium/Agrobacterium group</taxon>
        <taxon>Pararhizobium</taxon>
    </lineage>
</organism>
<evidence type="ECO:0000313" key="1">
    <source>
        <dbReference type="EMBL" id="MDQ0318981.1"/>
    </source>
</evidence>
<evidence type="ECO:0000313" key="2">
    <source>
        <dbReference type="Proteomes" id="UP001230207"/>
    </source>
</evidence>
<sequence>MKLAEIDKMMDEARGVRVVSNLTVEESGVDPIGLRQINLDLMDHVAPGINNVTQHVRYYTFMAWAAWKASSQAQLEGVDDPKIISDLMERYEAYYAWSHLLDGRQFRGAVPLKQTIARTPEGQSFHFEGKIWDDYKRTRTNIMAPTEYGPSIKALRYLRLDESVVPDQVMPAVMEFEVRVQKVLPPHLFAVTPPSVSASEIADFAKELAVDKPSDVEQRVFRVMFHSLGSAESASSAMRRRKATIDYLMGVLKEIGPSTEDEIRRRFVENRLPVNFEGNVEDVTHSAIMLSFLQARQLQRLATEAMLLWTERVLSEDSDGGLSRPVPTEELVGRADEAAANLDDAYSGATTVGDYLRSIELSGRSTGWPASAAQSGTAVVDLMNALREAQRRDITRVPGLAARSLAVVKAINDALSLTEIPQTLRRVLDGRPDRLPMDLMSKRLQAISDRPRASMWAEVIEAWVIGQHVHWSAVRGGDGKQRLRIGLEGAGWMRVRKRATGNFVPTPDRLYTMLALSASCGIIRRIDEDRFAAQNA</sequence>
<comment type="caution">
    <text evidence="1">The sequence shown here is derived from an EMBL/GenBank/DDBJ whole genome shotgun (WGS) entry which is preliminary data.</text>
</comment>